<feature type="region of interest" description="Disordered" evidence="1">
    <location>
        <begin position="1"/>
        <end position="114"/>
    </location>
</feature>
<name>A0A3N4JD77_9PEZI</name>
<dbReference type="Proteomes" id="UP000276215">
    <property type="component" value="Unassembled WGS sequence"/>
</dbReference>
<reference evidence="2 3" key="1">
    <citation type="journal article" date="2018" name="Nat. Ecol. Evol.">
        <title>Pezizomycetes genomes reveal the molecular basis of ectomycorrhizal truffle lifestyle.</title>
        <authorList>
            <person name="Murat C."/>
            <person name="Payen T."/>
            <person name="Noel B."/>
            <person name="Kuo A."/>
            <person name="Morin E."/>
            <person name="Chen J."/>
            <person name="Kohler A."/>
            <person name="Krizsan K."/>
            <person name="Balestrini R."/>
            <person name="Da Silva C."/>
            <person name="Montanini B."/>
            <person name="Hainaut M."/>
            <person name="Levati E."/>
            <person name="Barry K.W."/>
            <person name="Belfiori B."/>
            <person name="Cichocki N."/>
            <person name="Clum A."/>
            <person name="Dockter R.B."/>
            <person name="Fauchery L."/>
            <person name="Guy J."/>
            <person name="Iotti M."/>
            <person name="Le Tacon F."/>
            <person name="Lindquist E.A."/>
            <person name="Lipzen A."/>
            <person name="Malagnac F."/>
            <person name="Mello A."/>
            <person name="Molinier V."/>
            <person name="Miyauchi S."/>
            <person name="Poulain J."/>
            <person name="Riccioni C."/>
            <person name="Rubini A."/>
            <person name="Sitrit Y."/>
            <person name="Splivallo R."/>
            <person name="Traeger S."/>
            <person name="Wang M."/>
            <person name="Zifcakova L."/>
            <person name="Wipf D."/>
            <person name="Zambonelli A."/>
            <person name="Paolocci F."/>
            <person name="Nowrousian M."/>
            <person name="Ottonello S."/>
            <person name="Baldrian P."/>
            <person name="Spatafora J.W."/>
            <person name="Henrissat B."/>
            <person name="Nagy L.G."/>
            <person name="Aury J.M."/>
            <person name="Wincker P."/>
            <person name="Grigoriev I.V."/>
            <person name="Bonfante P."/>
            <person name="Martin F.M."/>
        </authorList>
    </citation>
    <scope>NUCLEOTIDE SEQUENCE [LARGE SCALE GENOMIC DNA]</scope>
    <source>
        <strain evidence="2 3">120613-1</strain>
    </source>
</reference>
<sequence length="128" mass="12938">MSTEPVSHGRGGQGNISPDPTPYTDGEIHREGDPAASGGAYSAGRGGAGNIGSPKQHPVKTDTDDDVVPDAAKLAAHEDEPFHSGRGGEGNVQLPEGGKGGKKPAGGGGAATEGLAEKLKRKLFGRWM</sequence>
<dbReference type="PANTHER" id="PTHR34693">
    <property type="entry name" value="PROTEIN PAR32"/>
    <property type="match status" value="1"/>
</dbReference>
<gene>
    <name evidence="2" type="ORF">L873DRAFT_1695442</name>
</gene>
<evidence type="ECO:0000313" key="2">
    <source>
        <dbReference type="EMBL" id="RPA96202.1"/>
    </source>
</evidence>
<evidence type="ECO:0000313" key="3">
    <source>
        <dbReference type="Proteomes" id="UP000276215"/>
    </source>
</evidence>
<dbReference type="InterPro" id="IPR022024">
    <property type="entry name" value="DUF3602"/>
</dbReference>
<dbReference type="AlphaFoldDB" id="A0A3N4JD77"/>
<proteinExistence type="predicted"/>
<dbReference type="InterPro" id="IPR053203">
    <property type="entry name" value="Cisplatin_resist-associated"/>
</dbReference>
<dbReference type="PANTHER" id="PTHR34693:SF3">
    <property type="match status" value="1"/>
</dbReference>
<protein>
    <submittedName>
        <fullName evidence="2">Uncharacterized protein</fullName>
    </submittedName>
</protein>
<accession>A0A3N4JD77</accession>
<dbReference type="Pfam" id="PF12223">
    <property type="entry name" value="DUF3602"/>
    <property type="match status" value="1"/>
</dbReference>
<evidence type="ECO:0000256" key="1">
    <source>
        <dbReference type="SAM" id="MobiDB-lite"/>
    </source>
</evidence>
<organism evidence="2 3">
    <name type="scientific">Choiromyces venosus 120613-1</name>
    <dbReference type="NCBI Taxonomy" id="1336337"/>
    <lineage>
        <taxon>Eukaryota</taxon>
        <taxon>Fungi</taxon>
        <taxon>Dikarya</taxon>
        <taxon>Ascomycota</taxon>
        <taxon>Pezizomycotina</taxon>
        <taxon>Pezizomycetes</taxon>
        <taxon>Pezizales</taxon>
        <taxon>Tuberaceae</taxon>
        <taxon>Choiromyces</taxon>
    </lineage>
</organism>
<keyword evidence="3" id="KW-1185">Reference proteome</keyword>
<dbReference type="OrthoDB" id="2537432at2759"/>
<dbReference type="EMBL" id="ML120417">
    <property type="protein sequence ID" value="RPA96202.1"/>
    <property type="molecule type" value="Genomic_DNA"/>
</dbReference>